<feature type="region of interest" description="Disordered" evidence="1">
    <location>
        <begin position="1"/>
        <end position="37"/>
    </location>
</feature>
<keyword evidence="3" id="KW-1185">Reference proteome</keyword>
<organism evidence="2 3">
    <name type="scientific">Hymenoscyphus fraxineus</name>
    <dbReference type="NCBI Taxonomy" id="746836"/>
    <lineage>
        <taxon>Eukaryota</taxon>
        <taxon>Fungi</taxon>
        <taxon>Dikarya</taxon>
        <taxon>Ascomycota</taxon>
        <taxon>Pezizomycotina</taxon>
        <taxon>Leotiomycetes</taxon>
        <taxon>Helotiales</taxon>
        <taxon>Helotiaceae</taxon>
        <taxon>Hymenoscyphus</taxon>
    </lineage>
</organism>
<evidence type="ECO:0000313" key="2">
    <source>
        <dbReference type="EMBL" id="CAG8954915.1"/>
    </source>
</evidence>
<dbReference type="AlphaFoldDB" id="A0A9N9KZF3"/>
<feature type="compositionally biased region" description="Polar residues" evidence="1">
    <location>
        <begin position="1"/>
        <end position="10"/>
    </location>
</feature>
<feature type="compositionally biased region" description="Polar residues" evidence="1">
    <location>
        <begin position="20"/>
        <end position="37"/>
    </location>
</feature>
<feature type="region of interest" description="Disordered" evidence="1">
    <location>
        <begin position="53"/>
        <end position="86"/>
    </location>
</feature>
<comment type="caution">
    <text evidence="2">The sequence shown here is derived from an EMBL/GenBank/DDBJ whole genome shotgun (WGS) entry which is preliminary data.</text>
</comment>
<gene>
    <name evidence="2" type="ORF">HYFRA_00008603</name>
</gene>
<reference evidence="2" key="1">
    <citation type="submission" date="2021-07" db="EMBL/GenBank/DDBJ databases">
        <authorList>
            <person name="Durling M."/>
        </authorList>
    </citation>
    <scope>NUCLEOTIDE SEQUENCE</scope>
</reference>
<dbReference type="Proteomes" id="UP000696280">
    <property type="component" value="Unassembled WGS sequence"/>
</dbReference>
<sequence length="215" mass="24711">MATPSQLDNENGSHRENRLSVASRSTTGRQNIRFSVNQREKIGHLRLVSQNSIRSSFEVPPTPPPKTLEPSRSQRRGQAQNQENMTKYQKVLSLSPGTRRYTRPSGPELVNHRQPSCVDLPGEWNAIHDRFIAYLWSHCPLDGKGRVPRSEEKRDRWTSVEIATMVIERFPELDSHLIKPSAIETRLILLDEAGDNDYFQMKYGAYRSEEWGRGI</sequence>
<accession>A0A9N9KZF3</accession>
<dbReference type="OrthoDB" id="5383839at2759"/>
<dbReference type="EMBL" id="CAJVRL010000058">
    <property type="protein sequence ID" value="CAG8954915.1"/>
    <property type="molecule type" value="Genomic_DNA"/>
</dbReference>
<evidence type="ECO:0000313" key="3">
    <source>
        <dbReference type="Proteomes" id="UP000696280"/>
    </source>
</evidence>
<protein>
    <submittedName>
        <fullName evidence="2">Uncharacterized protein</fullName>
    </submittedName>
</protein>
<proteinExistence type="predicted"/>
<evidence type="ECO:0000256" key="1">
    <source>
        <dbReference type="SAM" id="MobiDB-lite"/>
    </source>
</evidence>
<feature type="compositionally biased region" description="Polar residues" evidence="1">
    <location>
        <begin position="76"/>
        <end position="86"/>
    </location>
</feature>
<name>A0A9N9KZF3_9HELO</name>